<dbReference type="RefSeq" id="WP_259526157.1">
    <property type="nucleotide sequence ID" value="NZ_JANLCK010000003.1"/>
</dbReference>
<protein>
    <submittedName>
        <fullName evidence="1">Glycoside hydrolase family 99-like domain-containing protein</fullName>
    </submittedName>
</protein>
<evidence type="ECO:0000313" key="2">
    <source>
        <dbReference type="Proteomes" id="UP001165587"/>
    </source>
</evidence>
<dbReference type="Gene3D" id="3.20.20.80">
    <property type="entry name" value="Glycosidases"/>
    <property type="match status" value="1"/>
</dbReference>
<dbReference type="Pfam" id="PF05045">
    <property type="entry name" value="RgpF"/>
    <property type="match status" value="1"/>
</dbReference>
<sequence length="686" mass="77411">MRKITVGGVKRRTGRVLQRAGTVLATTPRVVAPDDFPASFARWARSRTNRLKALYPGEWKKQFTAKPTTSRVAVVVHVHYTDLVPQIVEALAAIPVQFDLLVTNSSGAPVEIDMAAMPSLDRLQVFDIANHGRDILPLVSLVNAGLLDDYELVFKVHTKKSAWREGHADLGGSGDEWRESFFSELVGSVENVTRVLNEFASDPSLGILTSTGNVLGPEFWGGDRDIVGSLLRRIQLDLEPDGLRFAAGSIYWIRGFILQGLRSFELSASDFDVEAGQVDATTAHAIERIIGIVAGEAGYDIRDTSTLAEAGTGIGETGTAEWTRFTPEFERVPRARVFPFYLPQFHTFPENDEWWEKGFTEWSNVAAGVPLYPGHIQPLLPSEFGFYDLAKPGVRDAQYELATSMGIEGFMYYYYWFAGKKLMQMPIEDLVAGDGDQPFCIMWANENWTRRWDGSEKNILIAQDYDRVPATQFIHDVMPLLTDPRYSRIDGKPVIAVYRITQIPDHIEVIAYWRKAAEEAGLPGLTLLTVDVGTSMQGIEGEDLAEHGLDAHMEFAPHNMFWGALPREHRGLDPRFEGNLLSYRAMAERAEERLNTAPPERRYPGVMVNFDNTARRQWQPDMWYGSNPYTFRRWLNTTVSAVADRDRDERVVFINAWNEWAEGAVLEPSQRYARTYLLAVRDVLHR</sequence>
<dbReference type="EMBL" id="JANLCK010000003">
    <property type="protein sequence ID" value="MCS5725619.1"/>
    <property type="molecule type" value="Genomic_DNA"/>
</dbReference>
<dbReference type="CDD" id="cd11579">
    <property type="entry name" value="Glyco_tran_WbsX"/>
    <property type="match status" value="1"/>
</dbReference>
<accession>A0AA41XCC2</accession>
<dbReference type="InterPro" id="IPR007739">
    <property type="entry name" value="RgpF"/>
</dbReference>
<gene>
    <name evidence="1" type="ORF">N1028_06885</name>
</gene>
<keyword evidence="2" id="KW-1185">Reference proteome</keyword>
<dbReference type="AlphaFoldDB" id="A0AA41XCC2"/>
<dbReference type="Proteomes" id="UP001165587">
    <property type="component" value="Unassembled WGS sequence"/>
</dbReference>
<evidence type="ECO:0000313" key="1">
    <source>
        <dbReference type="EMBL" id="MCS5725619.1"/>
    </source>
</evidence>
<dbReference type="Pfam" id="PF14307">
    <property type="entry name" value="Glyco_tran_WbsX"/>
    <property type="match status" value="1"/>
</dbReference>
<proteinExistence type="predicted"/>
<dbReference type="InterPro" id="IPR032719">
    <property type="entry name" value="WbsX"/>
</dbReference>
<organism evidence="1 2">
    <name type="scientific">Herbiconiux oxytropis</name>
    <dbReference type="NCBI Taxonomy" id="2970915"/>
    <lineage>
        <taxon>Bacteria</taxon>
        <taxon>Bacillati</taxon>
        <taxon>Actinomycetota</taxon>
        <taxon>Actinomycetes</taxon>
        <taxon>Micrococcales</taxon>
        <taxon>Microbacteriaceae</taxon>
        <taxon>Herbiconiux</taxon>
    </lineage>
</organism>
<comment type="caution">
    <text evidence="1">The sequence shown here is derived from an EMBL/GenBank/DDBJ whole genome shotgun (WGS) entry which is preliminary data.</text>
</comment>
<dbReference type="GO" id="GO:0016787">
    <property type="term" value="F:hydrolase activity"/>
    <property type="evidence" value="ECO:0007669"/>
    <property type="project" value="UniProtKB-KW"/>
</dbReference>
<keyword evidence="1" id="KW-0378">Hydrolase</keyword>
<dbReference type="PANTHER" id="PTHR41244">
    <property type="entry name" value="RHAMNAN SYNTHESIS F"/>
    <property type="match status" value="1"/>
</dbReference>
<dbReference type="PANTHER" id="PTHR41244:SF1">
    <property type="entry name" value="GLYCOSYLTRANSFERASE"/>
    <property type="match status" value="1"/>
</dbReference>
<name>A0AA41XCC2_9MICO</name>
<reference evidence="1" key="1">
    <citation type="submission" date="2022-08" db="EMBL/GenBank/DDBJ databases">
        <authorList>
            <person name="Deng Y."/>
            <person name="Han X.-F."/>
            <person name="Zhang Y.-Q."/>
        </authorList>
    </citation>
    <scope>NUCLEOTIDE SEQUENCE</scope>
    <source>
        <strain evidence="1">CPCC 203407</strain>
    </source>
</reference>